<dbReference type="RefSeq" id="WP_136077771.1">
    <property type="nucleotide sequence ID" value="NZ_CAAHFG010000001.1"/>
</dbReference>
<dbReference type="SMART" id="SM00834">
    <property type="entry name" value="CxxC_CXXC_SSSS"/>
    <property type="match status" value="1"/>
</dbReference>
<evidence type="ECO:0000259" key="1">
    <source>
        <dbReference type="SMART" id="SM00834"/>
    </source>
</evidence>
<proteinExistence type="predicted"/>
<dbReference type="Gene3D" id="2.20.28.30">
    <property type="entry name" value="RNA polymerase ii, chain L"/>
    <property type="match status" value="1"/>
</dbReference>
<name>A0A6C2TXK6_PONDE</name>
<reference evidence="2 3" key="1">
    <citation type="submission" date="2019-04" db="EMBL/GenBank/DDBJ databases">
        <authorList>
            <person name="Van Vliet M D."/>
        </authorList>
    </citation>
    <scope>NUCLEOTIDE SEQUENCE [LARGE SCALE GENOMIC DNA]</scope>
    <source>
        <strain evidence="2 3">F1</strain>
    </source>
</reference>
<protein>
    <recommendedName>
        <fullName evidence="1">Putative regulatory protein FmdB zinc ribbon domain-containing protein</fullName>
    </recommendedName>
</protein>
<accession>A0A6C2TXK6</accession>
<organism evidence="2 3">
    <name type="scientific">Pontiella desulfatans</name>
    <dbReference type="NCBI Taxonomy" id="2750659"/>
    <lineage>
        <taxon>Bacteria</taxon>
        <taxon>Pseudomonadati</taxon>
        <taxon>Kiritimatiellota</taxon>
        <taxon>Kiritimatiellia</taxon>
        <taxon>Kiritimatiellales</taxon>
        <taxon>Pontiellaceae</taxon>
        <taxon>Pontiella</taxon>
    </lineage>
</organism>
<dbReference type="InterPro" id="IPR013429">
    <property type="entry name" value="Regulatory_FmdB_Zinc_ribbon"/>
</dbReference>
<feature type="domain" description="Putative regulatory protein FmdB zinc ribbon" evidence="1">
    <location>
        <begin position="1"/>
        <end position="41"/>
    </location>
</feature>
<dbReference type="NCBIfam" id="TIGR02605">
    <property type="entry name" value="CxxC_CxxC_SSSS"/>
    <property type="match status" value="1"/>
</dbReference>
<dbReference type="Pfam" id="PF09723">
    <property type="entry name" value="Zn_ribbon_8"/>
    <property type="match status" value="1"/>
</dbReference>
<keyword evidence="3" id="KW-1185">Reference proteome</keyword>
<dbReference type="Proteomes" id="UP000366872">
    <property type="component" value="Unassembled WGS sequence"/>
</dbReference>
<dbReference type="AlphaFoldDB" id="A0A6C2TXK6"/>
<sequence>MPIFEYQCKKCGTRYEALVPTADAKAACESCGSRQVEKQLSTFSATTAAPTASPCAEMGCGKAGTGCAGSCPVGG</sequence>
<dbReference type="EMBL" id="CAAHFG010000001">
    <property type="protein sequence ID" value="VGO12071.1"/>
    <property type="molecule type" value="Genomic_DNA"/>
</dbReference>
<evidence type="ECO:0000313" key="3">
    <source>
        <dbReference type="Proteomes" id="UP000366872"/>
    </source>
</evidence>
<gene>
    <name evidence="2" type="ORF">PDESU_00621</name>
</gene>
<evidence type="ECO:0000313" key="2">
    <source>
        <dbReference type="EMBL" id="VGO12071.1"/>
    </source>
</evidence>